<evidence type="ECO:0000259" key="1">
    <source>
        <dbReference type="PROSITE" id="PS50404"/>
    </source>
</evidence>
<sequence>MSAPKLFLYDHPVSSYAQKVRMALRHKQIPFEKETPKNLGSGEQNADFASANMRMEVPALVDGDFKIFGSSAILMYLEDNFPTTPKLLPESPQARAEARMIEDVCDSQYEAVNWCIGEIKWFERATGPEAERLLAALVNQTSQLQVWLDNLLGSKPFFSGDNVGYADFAVAPIVNRSVHYGGAFGPADGSALQQWHARIREIPVVKETFAEMVEGTKMMSAAGPNSFKPHGGRRREYRDHRLEVFVKLGGINIVQKGLEDDNIRFSWPQPK</sequence>
<comment type="caution">
    <text evidence="3">The sequence shown here is derived from an EMBL/GenBank/DDBJ whole genome shotgun (WGS) entry which is preliminary data.</text>
</comment>
<dbReference type="SUPFAM" id="SSF52833">
    <property type="entry name" value="Thioredoxin-like"/>
    <property type="match status" value="1"/>
</dbReference>
<evidence type="ECO:0000313" key="4">
    <source>
        <dbReference type="Proteomes" id="UP000033647"/>
    </source>
</evidence>
<feature type="domain" description="GST N-terminal" evidence="1">
    <location>
        <begin position="4"/>
        <end position="85"/>
    </location>
</feature>
<gene>
    <name evidence="3" type="ORF">TI39_contig1021g00005</name>
</gene>
<dbReference type="PANTHER" id="PTHR42673:SF4">
    <property type="entry name" value="MALEYLACETOACETATE ISOMERASE"/>
    <property type="match status" value="1"/>
</dbReference>
<name>A0A0F4GEJ7_9PEZI</name>
<dbReference type="PANTHER" id="PTHR42673">
    <property type="entry name" value="MALEYLACETOACETATE ISOMERASE"/>
    <property type="match status" value="1"/>
</dbReference>
<protein>
    <recommendedName>
        <fullName evidence="5">Glutathione s-transferase like protein</fullName>
    </recommendedName>
</protein>
<accession>A0A0F4GEJ7</accession>
<dbReference type="STRING" id="1047168.A0A0F4GEJ7"/>
<evidence type="ECO:0000259" key="2">
    <source>
        <dbReference type="PROSITE" id="PS50405"/>
    </source>
</evidence>
<dbReference type="OrthoDB" id="249703at2759"/>
<dbReference type="SFLD" id="SFLDG00358">
    <property type="entry name" value="Main_(cytGST)"/>
    <property type="match status" value="1"/>
</dbReference>
<proteinExistence type="predicted"/>
<feature type="domain" description="GST C-terminal" evidence="2">
    <location>
        <begin position="91"/>
        <end position="225"/>
    </location>
</feature>
<organism evidence="3 4">
    <name type="scientific">Zymoseptoria brevis</name>
    <dbReference type="NCBI Taxonomy" id="1047168"/>
    <lineage>
        <taxon>Eukaryota</taxon>
        <taxon>Fungi</taxon>
        <taxon>Dikarya</taxon>
        <taxon>Ascomycota</taxon>
        <taxon>Pezizomycotina</taxon>
        <taxon>Dothideomycetes</taxon>
        <taxon>Dothideomycetidae</taxon>
        <taxon>Mycosphaerellales</taxon>
        <taxon>Mycosphaerellaceae</taxon>
        <taxon>Zymoseptoria</taxon>
    </lineage>
</organism>
<dbReference type="Gene3D" id="1.20.1050.10">
    <property type="match status" value="1"/>
</dbReference>
<dbReference type="CDD" id="cd00570">
    <property type="entry name" value="GST_N_family"/>
    <property type="match status" value="1"/>
</dbReference>
<dbReference type="EMBL" id="LAFY01001012">
    <property type="protein sequence ID" value="KJX95821.1"/>
    <property type="molecule type" value="Genomic_DNA"/>
</dbReference>
<dbReference type="InterPro" id="IPR040079">
    <property type="entry name" value="Glutathione_S-Trfase"/>
</dbReference>
<evidence type="ECO:0008006" key="5">
    <source>
        <dbReference type="Google" id="ProtNLM"/>
    </source>
</evidence>
<dbReference type="InterPro" id="IPR004045">
    <property type="entry name" value="Glutathione_S-Trfase_N"/>
</dbReference>
<dbReference type="InterPro" id="IPR036249">
    <property type="entry name" value="Thioredoxin-like_sf"/>
</dbReference>
<dbReference type="SFLD" id="SFLDS00019">
    <property type="entry name" value="Glutathione_Transferase_(cytos"/>
    <property type="match status" value="1"/>
</dbReference>
<dbReference type="CDD" id="cd00299">
    <property type="entry name" value="GST_C_family"/>
    <property type="match status" value="1"/>
</dbReference>
<dbReference type="Proteomes" id="UP000033647">
    <property type="component" value="Unassembled WGS sequence"/>
</dbReference>
<dbReference type="Pfam" id="PF13417">
    <property type="entry name" value="GST_N_3"/>
    <property type="match status" value="1"/>
</dbReference>
<dbReference type="InterPro" id="IPR010987">
    <property type="entry name" value="Glutathione-S-Trfase_C-like"/>
</dbReference>
<evidence type="ECO:0000313" key="3">
    <source>
        <dbReference type="EMBL" id="KJX95821.1"/>
    </source>
</evidence>
<reference evidence="3 4" key="1">
    <citation type="submission" date="2015-03" db="EMBL/GenBank/DDBJ databases">
        <title>RNA-seq based gene annotation and comparative genomics of four Zymoseptoria species reveal species-specific pathogenicity related genes and transposable element activity.</title>
        <authorList>
            <person name="Grandaubert J."/>
            <person name="Bhattacharyya A."/>
            <person name="Stukenbrock E.H."/>
        </authorList>
    </citation>
    <scope>NUCLEOTIDE SEQUENCE [LARGE SCALE GENOMIC DNA]</scope>
    <source>
        <strain evidence="3 4">Zb18110</strain>
    </source>
</reference>
<dbReference type="Pfam" id="PF13410">
    <property type="entry name" value="GST_C_2"/>
    <property type="match status" value="1"/>
</dbReference>
<dbReference type="Gene3D" id="3.40.30.10">
    <property type="entry name" value="Glutaredoxin"/>
    <property type="match status" value="1"/>
</dbReference>
<dbReference type="GO" id="GO:0006749">
    <property type="term" value="P:glutathione metabolic process"/>
    <property type="evidence" value="ECO:0007669"/>
    <property type="project" value="TreeGrafter"/>
</dbReference>
<dbReference type="GO" id="GO:0006559">
    <property type="term" value="P:L-phenylalanine catabolic process"/>
    <property type="evidence" value="ECO:0007669"/>
    <property type="project" value="TreeGrafter"/>
</dbReference>
<dbReference type="InterPro" id="IPR036282">
    <property type="entry name" value="Glutathione-S-Trfase_C_sf"/>
</dbReference>
<dbReference type="GO" id="GO:0016034">
    <property type="term" value="F:maleylacetoacetate isomerase activity"/>
    <property type="evidence" value="ECO:0007669"/>
    <property type="project" value="TreeGrafter"/>
</dbReference>
<dbReference type="GO" id="GO:0004364">
    <property type="term" value="F:glutathione transferase activity"/>
    <property type="evidence" value="ECO:0007669"/>
    <property type="project" value="TreeGrafter"/>
</dbReference>
<dbReference type="AlphaFoldDB" id="A0A0F4GEJ7"/>
<keyword evidence="4" id="KW-1185">Reference proteome</keyword>
<dbReference type="PROSITE" id="PS50404">
    <property type="entry name" value="GST_NTER"/>
    <property type="match status" value="1"/>
</dbReference>
<dbReference type="SUPFAM" id="SSF47616">
    <property type="entry name" value="GST C-terminal domain-like"/>
    <property type="match status" value="1"/>
</dbReference>
<dbReference type="PROSITE" id="PS50405">
    <property type="entry name" value="GST_CTER"/>
    <property type="match status" value="1"/>
</dbReference>